<comment type="caution">
    <text evidence="5">The sequence shown here is derived from an EMBL/GenBank/DDBJ whole genome shotgun (WGS) entry which is preliminary data.</text>
</comment>
<dbReference type="GO" id="GO:0016887">
    <property type="term" value="F:ATP hydrolysis activity"/>
    <property type="evidence" value="ECO:0007669"/>
    <property type="project" value="InterPro"/>
</dbReference>
<proteinExistence type="inferred from homology"/>
<dbReference type="SMART" id="SM00382">
    <property type="entry name" value="AAA"/>
    <property type="match status" value="1"/>
</dbReference>
<dbReference type="InterPro" id="IPR003439">
    <property type="entry name" value="ABC_transporter-like_ATP-bd"/>
</dbReference>
<sequence length="255" mass="28066">MLSETGVSPKPSLPRLTVDGLHKQFLLHGQGGLEIDVMRDLSLTLHAGECLVLAGRSGIGKSTLLKMLYGDYRIDQGWIRLHFDDGELDLETLPAYAWHGLRRDVIGYVSQFLRVVPRVAAVDVVMEPLLARGADENEARQRAETLLARLNLPERLWRLPPGTFSGGEQQRVNIARGFIGEHPLLLLDEPTASLDAANRDVVIALIHEAKARGTAMLGIFHDEDVRERVADRLLPLDGSLGSPAATSQSFRESLS</sequence>
<dbReference type="RefSeq" id="WP_149435237.1">
    <property type="nucleotide sequence ID" value="NZ_VTPX01000004.1"/>
</dbReference>
<dbReference type="Proteomes" id="UP000466024">
    <property type="component" value="Unassembled WGS sequence"/>
</dbReference>
<dbReference type="GO" id="GO:0005524">
    <property type="term" value="F:ATP binding"/>
    <property type="evidence" value="ECO:0007669"/>
    <property type="project" value="UniProtKB-KW"/>
</dbReference>
<organism evidence="5 6">
    <name type="scientific">Salinicola corii</name>
    <dbReference type="NCBI Taxonomy" id="2606937"/>
    <lineage>
        <taxon>Bacteria</taxon>
        <taxon>Pseudomonadati</taxon>
        <taxon>Pseudomonadota</taxon>
        <taxon>Gammaproteobacteria</taxon>
        <taxon>Oceanospirillales</taxon>
        <taxon>Halomonadaceae</taxon>
        <taxon>Salinicola</taxon>
    </lineage>
</organism>
<gene>
    <name evidence="5" type="primary">phnL</name>
    <name evidence="5" type="ORF">F0A16_09985</name>
</gene>
<dbReference type="InterPro" id="IPR012701">
    <property type="entry name" value="CP_lyase_PhnL"/>
</dbReference>
<reference evidence="5 6" key="1">
    <citation type="submission" date="2019-08" db="EMBL/GenBank/DDBJ databases">
        <title>Bioinformatics analysis of the strain L3 and L5.</title>
        <authorList>
            <person name="Li X."/>
        </authorList>
    </citation>
    <scope>NUCLEOTIDE SEQUENCE [LARGE SCALE GENOMIC DNA]</scope>
    <source>
        <strain evidence="5 6">L3</strain>
    </source>
</reference>
<dbReference type="InterPro" id="IPR027417">
    <property type="entry name" value="P-loop_NTPase"/>
</dbReference>
<dbReference type="PROSITE" id="PS00211">
    <property type="entry name" value="ABC_TRANSPORTER_1"/>
    <property type="match status" value="1"/>
</dbReference>
<comment type="similarity">
    <text evidence="1">Belongs to the ABC transporter superfamily.</text>
</comment>
<evidence type="ECO:0000313" key="6">
    <source>
        <dbReference type="Proteomes" id="UP000466024"/>
    </source>
</evidence>
<dbReference type="AlphaFoldDB" id="A0A640WF82"/>
<name>A0A640WF82_9GAMM</name>
<dbReference type="PANTHER" id="PTHR42798:SF7">
    <property type="entry name" value="ALPHA-D-RIBOSE 1-METHYLPHOSPHONATE 5-TRIPHOSPHATE SYNTHASE SUBUNIT PHNL"/>
    <property type="match status" value="1"/>
</dbReference>
<dbReference type="GO" id="GO:0016829">
    <property type="term" value="F:lyase activity"/>
    <property type="evidence" value="ECO:0007669"/>
    <property type="project" value="UniProtKB-KW"/>
</dbReference>
<dbReference type="NCBIfam" id="TIGR02324">
    <property type="entry name" value="CP_lyasePhnL"/>
    <property type="match status" value="1"/>
</dbReference>
<dbReference type="Gene3D" id="3.40.50.300">
    <property type="entry name" value="P-loop containing nucleotide triphosphate hydrolases"/>
    <property type="match status" value="1"/>
</dbReference>
<evidence type="ECO:0000256" key="3">
    <source>
        <dbReference type="ARBA" id="ARBA00022840"/>
    </source>
</evidence>
<dbReference type="EMBL" id="VTPX01000004">
    <property type="protein sequence ID" value="KAA0018819.1"/>
    <property type="molecule type" value="Genomic_DNA"/>
</dbReference>
<dbReference type="SUPFAM" id="SSF52540">
    <property type="entry name" value="P-loop containing nucleoside triphosphate hydrolases"/>
    <property type="match status" value="1"/>
</dbReference>
<dbReference type="PANTHER" id="PTHR42798">
    <property type="entry name" value="LIPOPROTEIN-RELEASING SYSTEM ATP-BINDING PROTEIN LOLD"/>
    <property type="match status" value="1"/>
</dbReference>
<keyword evidence="5" id="KW-0456">Lyase</keyword>
<evidence type="ECO:0000259" key="4">
    <source>
        <dbReference type="PROSITE" id="PS50893"/>
    </source>
</evidence>
<dbReference type="InterPro" id="IPR017871">
    <property type="entry name" value="ABC_transporter-like_CS"/>
</dbReference>
<keyword evidence="6" id="KW-1185">Reference proteome</keyword>
<keyword evidence="3" id="KW-0067">ATP-binding</keyword>
<evidence type="ECO:0000313" key="5">
    <source>
        <dbReference type="EMBL" id="KAA0018819.1"/>
    </source>
</evidence>
<protein>
    <submittedName>
        <fullName evidence="5">Phosphonate C-P lyase system protein PhnL</fullName>
    </submittedName>
</protein>
<evidence type="ECO:0000256" key="1">
    <source>
        <dbReference type="ARBA" id="ARBA00005417"/>
    </source>
</evidence>
<dbReference type="InterPro" id="IPR003593">
    <property type="entry name" value="AAA+_ATPase"/>
</dbReference>
<evidence type="ECO:0000256" key="2">
    <source>
        <dbReference type="ARBA" id="ARBA00022741"/>
    </source>
</evidence>
<keyword evidence="2" id="KW-0547">Nucleotide-binding</keyword>
<accession>A0A640WF82</accession>
<dbReference type="PROSITE" id="PS50893">
    <property type="entry name" value="ABC_TRANSPORTER_2"/>
    <property type="match status" value="1"/>
</dbReference>
<feature type="domain" description="ABC transporter" evidence="4">
    <location>
        <begin position="16"/>
        <end position="254"/>
    </location>
</feature>
<dbReference type="Pfam" id="PF00005">
    <property type="entry name" value="ABC_tran"/>
    <property type="match status" value="1"/>
</dbReference>